<gene>
    <name evidence="1" type="ORF">O6H91_04G102000</name>
</gene>
<comment type="caution">
    <text evidence="1">The sequence shown here is derived from an EMBL/GenBank/DDBJ whole genome shotgun (WGS) entry which is preliminary data.</text>
</comment>
<protein>
    <submittedName>
        <fullName evidence="1">Uncharacterized protein</fullName>
    </submittedName>
</protein>
<dbReference type="EMBL" id="CM055095">
    <property type="protein sequence ID" value="KAJ7559800.1"/>
    <property type="molecule type" value="Genomic_DNA"/>
</dbReference>
<name>A0ACC2DZX0_DIPCM</name>
<accession>A0ACC2DZX0</accession>
<reference evidence="2" key="1">
    <citation type="journal article" date="2024" name="Proc. Natl. Acad. Sci. U.S.A.">
        <title>Extraordinary preservation of gene collinearity over three hundred million years revealed in homosporous lycophytes.</title>
        <authorList>
            <person name="Li C."/>
            <person name="Wickell D."/>
            <person name="Kuo L.Y."/>
            <person name="Chen X."/>
            <person name="Nie B."/>
            <person name="Liao X."/>
            <person name="Peng D."/>
            <person name="Ji J."/>
            <person name="Jenkins J."/>
            <person name="Williams M."/>
            <person name="Shu S."/>
            <person name="Plott C."/>
            <person name="Barry K."/>
            <person name="Rajasekar S."/>
            <person name="Grimwood J."/>
            <person name="Han X."/>
            <person name="Sun S."/>
            <person name="Hou Z."/>
            <person name="He W."/>
            <person name="Dai G."/>
            <person name="Sun C."/>
            <person name="Schmutz J."/>
            <person name="Leebens-Mack J.H."/>
            <person name="Li F.W."/>
            <person name="Wang L."/>
        </authorList>
    </citation>
    <scope>NUCLEOTIDE SEQUENCE [LARGE SCALE GENOMIC DNA]</scope>
    <source>
        <strain evidence="2">cv. PW_Plant_1</strain>
    </source>
</reference>
<organism evidence="1 2">
    <name type="scientific">Diphasiastrum complanatum</name>
    <name type="common">Issler's clubmoss</name>
    <name type="synonym">Lycopodium complanatum</name>
    <dbReference type="NCBI Taxonomy" id="34168"/>
    <lineage>
        <taxon>Eukaryota</taxon>
        <taxon>Viridiplantae</taxon>
        <taxon>Streptophyta</taxon>
        <taxon>Embryophyta</taxon>
        <taxon>Tracheophyta</taxon>
        <taxon>Lycopodiopsida</taxon>
        <taxon>Lycopodiales</taxon>
        <taxon>Lycopodiaceae</taxon>
        <taxon>Lycopodioideae</taxon>
        <taxon>Diphasiastrum</taxon>
    </lineage>
</organism>
<keyword evidence="2" id="KW-1185">Reference proteome</keyword>
<evidence type="ECO:0000313" key="1">
    <source>
        <dbReference type="EMBL" id="KAJ7559800.1"/>
    </source>
</evidence>
<proteinExistence type="predicted"/>
<sequence length="635" mass="73108">MLLHRQNWRGFISCHFIASSSLELAVFLCLFCAARLCSLPAMAEREDDLSRMKQHQEQEEEEDWGDERSGVRKPGHASAQQRNYRRHSPSFSRSSSPSLSDAGRKRDRRLSARTVNGNANAIDHSKKVRRVEVENDAEKDEAIRCRQGAREPSSSGFSDRGKLDSNARSRQQSENQDPAYSSYSSASGCRSYGNSRREDSRRDKEKDWQVGTDRLNSDKGYKFPGNERNRLGDRDRDLERNFYGKNRDSRKWGRSRDPERDRERHRDKDKDQERGRESNHGGRDYFGPDNDVRGDKERDRSRDRDRDKNRLHRTEYNDTDELKDRDRHNVRYDYRGRDHYRDKDAQKYMERDRMRYKDDQRRKDHSKEEADYVDRDHSMEEDDVCDRDKFKGSDEEGAVHEYTSVSQHHHYHGKEKLLGARAGNISSRDDRDEKHDKVLKGFSTDNFKGVLKSCEGQDVDNRLDSKHDSASKVSIAHAKSSKNSKWGPGSQLTSESTSGNASGEDVPNDLATAKLAAMKAAELVNKNLGVAGFMSADQKKKLLWGAKKSITEQEPVIAAGTNRWDTVHFADRGRQEKFNKLMGVKAEVKGDCITEVNEEAGLFTEEKQRELQQDLENQFTAGLRRRDGRTVGLGL</sequence>
<dbReference type="Proteomes" id="UP001162992">
    <property type="component" value="Chromosome 4"/>
</dbReference>
<evidence type="ECO:0000313" key="2">
    <source>
        <dbReference type="Proteomes" id="UP001162992"/>
    </source>
</evidence>